<gene>
    <name evidence="2" type="ORF">Tco_1029861</name>
</gene>
<comment type="caution">
    <text evidence="2">The sequence shown here is derived from an EMBL/GenBank/DDBJ whole genome shotgun (WGS) entry which is preliminary data.</text>
</comment>
<protein>
    <submittedName>
        <fullName evidence="2">Uncharacterized protein</fullName>
    </submittedName>
</protein>
<proteinExistence type="predicted"/>
<feature type="coiled-coil region" evidence="1">
    <location>
        <begin position="118"/>
        <end position="152"/>
    </location>
</feature>
<keyword evidence="1" id="KW-0175">Coiled coil</keyword>
<accession>A0ABQ5G612</accession>
<organism evidence="2 3">
    <name type="scientific">Tanacetum coccineum</name>
    <dbReference type="NCBI Taxonomy" id="301880"/>
    <lineage>
        <taxon>Eukaryota</taxon>
        <taxon>Viridiplantae</taxon>
        <taxon>Streptophyta</taxon>
        <taxon>Embryophyta</taxon>
        <taxon>Tracheophyta</taxon>
        <taxon>Spermatophyta</taxon>
        <taxon>Magnoliopsida</taxon>
        <taxon>eudicotyledons</taxon>
        <taxon>Gunneridae</taxon>
        <taxon>Pentapetalae</taxon>
        <taxon>asterids</taxon>
        <taxon>campanulids</taxon>
        <taxon>Asterales</taxon>
        <taxon>Asteraceae</taxon>
        <taxon>Asteroideae</taxon>
        <taxon>Anthemideae</taxon>
        <taxon>Anthemidinae</taxon>
        <taxon>Tanacetum</taxon>
    </lineage>
</organism>
<feature type="non-terminal residue" evidence="2">
    <location>
        <position position="1"/>
    </location>
</feature>
<evidence type="ECO:0000313" key="3">
    <source>
        <dbReference type="Proteomes" id="UP001151760"/>
    </source>
</evidence>
<sequence length="493" mass="55045">FPRNQEFKGRKNNTRTIAVETPTQNALIAQDGIGGYDWSYQAEEEQPINHALMVFTSSGSSSSSESEVDSCSKSCMKAYATLKEQYDNLLVHYKKNETVLEDSINVLKLEVTLRDNALDVYKLNLEKAKAERDQLKQTLEKFQNSSKSLNEILECQVIDKFKKGLGYDAATAASPAVEDFVNLTDKSGSDKAYHAVPPHLTGNFIPRKPDLTFIDEIVESENLDVTTVVTPSNVKTVADKDISNTVESNAVRMDNTSAPIIEDWNSDDESEIDYTIVPSIEKTKSVKTVRETDAAKQNPRGNQRNWNNLMSQRLGNDFKMTNKACYTCGSFEHLHYVCDKKVARPAWNNSRRVNHKNFSNKMSHPHPKRSFVPQAVLTRSGKLSTASAAVNTVRPVNTANTKAVNTARPVNTAASKQTVNHPRPINNTFKRGYSQSSRPFNRYFANKNSITKTNVNTVSVKHTTARDRAVVRNKGKGANAVKASACWVWKAKK</sequence>
<reference evidence="2" key="2">
    <citation type="submission" date="2022-01" db="EMBL/GenBank/DDBJ databases">
        <authorList>
            <person name="Yamashiro T."/>
            <person name="Shiraishi A."/>
            <person name="Satake H."/>
            <person name="Nakayama K."/>
        </authorList>
    </citation>
    <scope>NUCLEOTIDE SEQUENCE</scope>
</reference>
<dbReference type="Proteomes" id="UP001151760">
    <property type="component" value="Unassembled WGS sequence"/>
</dbReference>
<reference evidence="2" key="1">
    <citation type="journal article" date="2022" name="Int. J. Mol. Sci.">
        <title>Draft Genome of Tanacetum Coccineum: Genomic Comparison of Closely Related Tanacetum-Family Plants.</title>
        <authorList>
            <person name="Yamashiro T."/>
            <person name="Shiraishi A."/>
            <person name="Nakayama K."/>
            <person name="Satake H."/>
        </authorList>
    </citation>
    <scope>NUCLEOTIDE SEQUENCE</scope>
</reference>
<evidence type="ECO:0000256" key="1">
    <source>
        <dbReference type="SAM" id="Coils"/>
    </source>
</evidence>
<name>A0ABQ5G612_9ASTR</name>
<keyword evidence="3" id="KW-1185">Reference proteome</keyword>
<evidence type="ECO:0000313" key="2">
    <source>
        <dbReference type="EMBL" id="GJT70575.1"/>
    </source>
</evidence>
<dbReference type="EMBL" id="BQNB010018090">
    <property type="protein sequence ID" value="GJT70575.1"/>
    <property type="molecule type" value="Genomic_DNA"/>
</dbReference>